<feature type="compositionally biased region" description="Basic residues" evidence="1">
    <location>
        <begin position="203"/>
        <end position="217"/>
    </location>
</feature>
<sequence length="217" mass="24821">MDKSRIINDKAVEFVSAFDDTFYTLVRTNLAFFIENGFLKELFEKDSSVAVDKTQLLTKMFGDATDPVNFTLQAQAMNIQLLTLSLLYSMALYVSSRSWNNFLAHFYKDFGDPSIFDISKDDFDASSTDEPDKDEDKNFLGIQTPTPVGDMPPILPDTEMTPVDQTVIPENSWKKDKQKARITVDKQVKHQSTTAKPDEPKIPKRKRNHPNPRLLKY</sequence>
<evidence type="ECO:0000313" key="2">
    <source>
        <dbReference type="EMBL" id="PKY60049.1"/>
    </source>
</evidence>
<feature type="region of interest" description="Disordered" evidence="1">
    <location>
        <begin position="122"/>
        <end position="217"/>
    </location>
</feature>
<gene>
    <name evidence="2" type="ORF">RhiirA4_483309</name>
</gene>
<dbReference type="Proteomes" id="UP000234323">
    <property type="component" value="Unassembled WGS sequence"/>
</dbReference>
<dbReference type="EMBL" id="LLXI01003932">
    <property type="protein sequence ID" value="PKY60049.1"/>
    <property type="molecule type" value="Genomic_DNA"/>
</dbReference>
<keyword evidence="3" id="KW-1185">Reference proteome</keyword>
<proteinExistence type="predicted"/>
<reference evidence="2 3" key="1">
    <citation type="submission" date="2015-10" db="EMBL/GenBank/DDBJ databases">
        <title>Genome analyses suggest a sexual origin of heterokaryosis in a supposedly ancient asexual fungus.</title>
        <authorList>
            <person name="Ropars J."/>
            <person name="Sedzielewska K."/>
            <person name="Noel J."/>
            <person name="Charron P."/>
            <person name="Farinelli L."/>
            <person name="Marton T."/>
            <person name="Kruger M."/>
            <person name="Pelin A."/>
            <person name="Brachmann A."/>
            <person name="Corradi N."/>
        </authorList>
    </citation>
    <scope>NUCLEOTIDE SEQUENCE [LARGE SCALE GENOMIC DNA]</scope>
    <source>
        <strain evidence="2 3">A4</strain>
    </source>
</reference>
<evidence type="ECO:0000256" key="1">
    <source>
        <dbReference type="SAM" id="MobiDB-lite"/>
    </source>
</evidence>
<protein>
    <submittedName>
        <fullName evidence="2">Uncharacterized protein</fullName>
    </submittedName>
</protein>
<accession>A0A2I1HMF8</accession>
<evidence type="ECO:0000313" key="3">
    <source>
        <dbReference type="Proteomes" id="UP000234323"/>
    </source>
</evidence>
<dbReference type="AlphaFoldDB" id="A0A2I1HMF8"/>
<comment type="caution">
    <text evidence="2">The sequence shown here is derived from an EMBL/GenBank/DDBJ whole genome shotgun (WGS) entry which is preliminary data.</text>
</comment>
<dbReference type="VEuPathDB" id="FungiDB:RhiirFUN_021742"/>
<organism evidence="2 3">
    <name type="scientific">Rhizophagus irregularis</name>
    <dbReference type="NCBI Taxonomy" id="588596"/>
    <lineage>
        <taxon>Eukaryota</taxon>
        <taxon>Fungi</taxon>
        <taxon>Fungi incertae sedis</taxon>
        <taxon>Mucoromycota</taxon>
        <taxon>Glomeromycotina</taxon>
        <taxon>Glomeromycetes</taxon>
        <taxon>Glomerales</taxon>
        <taxon>Glomeraceae</taxon>
        <taxon>Rhizophagus</taxon>
    </lineage>
</organism>
<dbReference type="VEuPathDB" id="FungiDB:RhiirA1_467587"/>
<dbReference type="VEuPathDB" id="FungiDB:FUN_016100"/>
<name>A0A2I1HMF8_9GLOM</name>